<evidence type="ECO:0000313" key="2">
    <source>
        <dbReference type="Proteomes" id="UP000002035"/>
    </source>
</evidence>
<dbReference type="EMBL" id="DS995704">
    <property type="protein sequence ID" value="EEQ31492.1"/>
    <property type="molecule type" value="Genomic_DNA"/>
</dbReference>
<organism evidence="1 2">
    <name type="scientific">Arthroderma otae (strain ATCC MYA-4605 / CBS 113480)</name>
    <name type="common">Microsporum canis</name>
    <dbReference type="NCBI Taxonomy" id="554155"/>
    <lineage>
        <taxon>Eukaryota</taxon>
        <taxon>Fungi</taxon>
        <taxon>Dikarya</taxon>
        <taxon>Ascomycota</taxon>
        <taxon>Pezizomycotina</taxon>
        <taxon>Eurotiomycetes</taxon>
        <taxon>Eurotiomycetidae</taxon>
        <taxon>Onygenales</taxon>
        <taxon>Arthrodermataceae</taxon>
        <taxon>Microsporum</taxon>
    </lineage>
</organism>
<reference evidence="2" key="1">
    <citation type="journal article" date="2012" name="MBio">
        <title>Comparative genome analysis of Trichophyton rubrum and related dermatophytes reveals candidate genes involved in infection.</title>
        <authorList>
            <person name="Martinez D.A."/>
            <person name="Oliver B.G."/>
            <person name="Graeser Y."/>
            <person name="Goldberg J.M."/>
            <person name="Li W."/>
            <person name="Martinez-Rossi N.M."/>
            <person name="Monod M."/>
            <person name="Shelest E."/>
            <person name="Barton R.C."/>
            <person name="Birch E."/>
            <person name="Brakhage A.A."/>
            <person name="Chen Z."/>
            <person name="Gurr S.J."/>
            <person name="Heiman D."/>
            <person name="Heitman J."/>
            <person name="Kosti I."/>
            <person name="Rossi A."/>
            <person name="Saif S."/>
            <person name="Samalova M."/>
            <person name="Saunders C.W."/>
            <person name="Shea T."/>
            <person name="Summerbell R.C."/>
            <person name="Xu J."/>
            <person name="Young S."/>
            <person name="Zeng Q."/>
            <person name="Birren B.W."/>
            <person name="Cuomo C.A."/>
            <person name="White T.C."/>
        </authorList>
    </citation>
    <scope>NUCLEOTIDE SEQUENCE [LARGE SCALE GENOMIC DNA]</scope>
    <source>
        <strain evidence="2">ATCC MYA-4605 / CBS 113480</strain>
    </source>
</reference>
<dbReference type="GeneID" id="9225981"/>
<dbReference type="RefSeq" id="XP_002846574.1">
    <property type="nucleotide sequence ID" value="XM_002846528.1"/>
</dbReference>
<gene>
    <name evidence="1" type="ORF">MCYG_04311</name>
</gene>
<dbReference type="HOGENOM" id="CLU_2049157_0_0_1"/>
<proteinExistence type="predicted"/>
<keyword evidence="2" id="KW-1185">Reference proteome</keyword>
<sequence length="120" mass="13593">MEGFLQGDLDSAKKEIAIVRGIMKGTHHFAPPLKESRKVGALNLIYSNQCGKELLGFTFRCRNPIYGKAMEHYFQEVAGRVEIREQHLDMDLEQMIHFRSRSIGAVPAIALAEQASSPWY</sequence>
<protein>
    <submittedName>
        <fullName evidence="1">Uncharacterized protein</fullName>
    </submittedName>
</protein>
<accession>C5FPH6</accession>
<dbReference type="VEuPathDB" id="FungiDB:MCYG_04311"/>
<name>C5FPH6_ARTOC</name>
<dbReference type="Proteomes" id="UP000002035">
    <property type="component" value="Unassembled WGS sequence"/>
</dbReference>
<dbReference type="AlphaFoldDB" id="C5FPH6"/>
<evidence type="ECO:0000313" key="1">
    <source>
        <dbReference type="EMBL" id="EEQ31492.1"/>
    </source>
</evidence>